<protein>
    <submittedName>
        <fullName evidence="2">RAB28, member RAS onco family</fullName>
    </submittedName>
</protein>
<reference evidence="2 3" key="1">
    <citation type="journal article" date="2008" name="Nature">
        <title>Genome analysis of the platypus reveals unique signatures of evolution.</title>
        <authorList>
            <person name="Warren W.C."/>
            <person name="Hillier L.W."/>
            <person name="Marshall Graves J.A."/>
            <person name="Birney E."/>
            <person name="Ponting C.P."/>
            <person name="Grutzner F."/>
            <person name="Belov K."/>
            <person name="Miller W."/>
            <person name="Clarke L."/>
            <person name="Chinwalla A.T."/>
            <person name="Yang S.P."/>
            <person name="Heger A."/>
            <person name="Locke D.P."/>
            <person name="Miethke P."/>
            <person name="Waters P.D."/>
            <person name="Veyrunes F."/>
            <person name="Fulton L."/>
            <person name="Fulton B."/>
            <person name="Graves T."/>
            <person name="Wallis J."/>
            <person name="Puente X.S."/>
            <person name="Lopez-Otin C."/>
            <person name="Ordonez G.R."/>
            <person name="Eichler E.E."/>
            <person name="Chen L."/>
            <person name="Cheng Z."/>
            <person name="Deakin J.E."/>
            <person name="Alsop A."/>
            <person name="Thompson K."/>
            <person name="Kirby P."/>
            <person name="Papenfuss A.T."/>
            <person name="Wakefield M.J."/>
            <person name="Olender T."/>
            <person name="Lancet D."/>
            <person name="Huttley G.A."/>
            <person name="Smit A.F."/>
            <person name="Pask A."/>
            <person name="Temple-Smith P."/>
            <person name="Batzer M.A."/>
            <person name="Walker J.A."/>
            <person name="Konkel M.K."/>
            <person name="Harris R.S."/>
            <person name="Whittington C.M."/>
            <person name="Wong E.S."/>
            <person name="Gemmell N.J."/>
            <person name="Buschiazzo E."/>
            <person name="Vargas Jentzsch I.M."/>
            <person name="Merkel A."/>
            <person name="Schmitz J."/>
            <person name="Zemann A."/>
            <person name="Churakov G."/>
            <person name="Kriegs J.O."/>
            <person name="Brosius J."/>
            <person name="Murchison E.P."/>
            <person name="Sachidanandam R."/>
            <person name="Smith C."/>
            <person name="Hannon G.J."/>
            <person name="Tsend-Ayush E."/>
            <person name="McMillan D."/>
            <person name="Attenborough R."/>
            <person name="Rens W."/>
            <person name="Ferguson-Smith M."/>
            <person name="Lefevre C.M."/>
            <person name="Sharp J.A."/>
            <person name="Nicholas K.R."/>
            <person name="Ray D.A."/>
            <person name="Kube M."/>
            <person name="Reinhardt R."/>
            <person name="Pringle T.H."/>
            <person name="Taylor J."/>
            <person name="Jones R.C."/>
            <person name="Nixon B."/>
            <person name="Dacheux J.L."/>
            <person name="Niwa H."/>
            <person name="Sekita Y."/>
            <person name="Huang X."/>
            <person name="Stark A."/>
            <person name="Kheradpour P."/>
            <person name="Kellis M."/>
            <person name="Flicek P."/>
            <person name="Chen Y."/>
            <person name="Webber C."/>
            <person name="Hardison R."/>
            <person name="Nelson J."/>
            <person name="Hallsworth-Pepin K."/>
            <person name="Delehaunty K."/>
            <person name="Markovic C."/>
            <person name="Minx P."/>
            <person name="Feng Y."/>
            <person name="Kremitzki C."/>
            <person name="Mitreva M."/>
            <person name="Glasscock J."/>
            <person name="Wylie T."/>
            <person name="Wohldmann P."/>
            <person name="Thiru P."/>
            <person name="Nhan M.N."/>
            <person name="Pohl C.S."/>
            <person name="Smith S.M."/>
            <person name="Hou S."/>
            <person name="Nefedov M."/>
            <person name="de Jong P.J."/>
            <person name="Renfree M.B."/>
            <person name="Mardis E.R."/>
            <person name="Wilson R.K."/>
        </authorList>
    </citation>
    <scope>NUCLEOTIDE SEQUENCE [LARGE SCALE GENOMIC DNA]</scope>
    <source>
        <strain evidence="2 3">Glennie</strain>
    </source>
</reference>
<feature type="region of interest" description="Disordered" evidence="1">
    <location>
        <begin position="1"/>
        <end position="106"/>
    </location>
</feature>
<evidence type="ECO:0000256" key="1">
    <source>
        <dbReference type="SAM" id="MobiDB-lite"/>
    </source>
</evidence>
<sequence>ASSPAARVRKGGSSPAAFSGPLPPARGRRVVSPAPPPPAQGERAGRRWRPTWRPATEGLGSAPGEPRPDRPLRLRLPPSLSPSVRPPVRHVRLGGRGPGSADENCGAGRRRVREDLLSYTLCSRSFWETVQTNCRTGLLFEKDNVARKFECYSSSLGYRRANDRRQDVGQIYLRSPVDLEHLRTVKADKHLRFCQENGLSSYFVSAKTGDSVFLCFQRVAAEILGIKLNKADMEQSQRVVKADIVNYSQEPVSRTINPPRSSMCAIQ</sequence>
<reference evidence="2" key="3">
    <citation type="submission" date="2025-09" db="UniProtKB">
        <authorList>
            <consortium name="Ensembl"/>
        </authorList>
    </citation>
    <scope>IDENTIFICATION</scope>
    <source>
        <strain evidence="2">Glennie</strain>
    </source>
</reference>
<dbReference type="Bgee" id="ENSOANG00000041536">
    <property type="expression patterns" value="Expressed in endometrium and 8 other cell types or tissues"/>
</dbReference>
<proteinExistence type="predicted"/>
<feature type="compositionally biased region" description="Low complexity" evidence="1">
    <location>
        <begin position="74"/>
        <end position="83"/>
    </location>
</feature>
<organism evidence="2 3">
    <name type="scientific">Ornithorhynchus anatinus</name>
    <name type="common">Duckbill platypus</name>
    <dbReference type="NCBI Taxonomy" id="9258"/>
    <lineage>
        <taxon>Eukaryota</taxon>
        <taxon>Metazoa</taxon>
        <taxon>Chordata</taxon>
        <taxon>Craniata</taxon>
        <taxon>Vertebrata</taxon>
        <taxon>Euteleostomi</taxon>
        <taxon>Mammalia</taxon>
        <taxon>Monotremata</taxon>
        <taxon>Ornithorhynchidae</taxon>
        <taxon>Ornithorhynchus</taxon>
    </lineage>
</organism>
<dbReference type="InParanoid" id="A0A6I8PC61"/>
<dbReference type="InterPro" id="IPR027417">
    <property type="entry name" value="P-loop_NTPase"/>
</dbReference>
<dbReference type="AlphaFoldDB" id="A0A6I8PC61"/>
<accession>A0A6I8PC61</accession>
<dbReference type="GeneTree" id="ENSGT00940000165003"/>
<dbReference type="Proteomes" id="UP000002279">
    <property type="component" value="Chromosome 4"/>
</dbReference>
<dbReference type="SUPFAM" id="SSF52540">
    <property type="entry name" value="P-loop containing nucleoside triphosphate hydrolases"/>
    <property type="match status" value="1"/>
</dbReference>
<reference evidence="2" key="2">
    <citation type="submission" date="2025-08" db="UniProtKB">
        <authorList>
            <consortium name="Ensembl"/>
        </authorList>
    </citation>
    <scope>IDENTIFICATION</scope>
    <source>
        <strain evidence="2">Glennie</strain>
    </source>
</reference>
<keyword evidence="3" id="KW-1185">Reference proteome</keyword>
<gene>
    <name evidence="2" type="primary">RAB28</name>
</gene>
<dbReference type="GO" id="GO:0017157">
    <property type="term" value="P:regulation of exocytosis"/>
    <property type="evidence" value="ECO:0000318"/>
    <property type="project" value="GO_Central"/>
</dbReference>
<evidence type="ECO:0000313" key="2">
    <source>
        <dbReference type="Ensembl" id="ENSOANP00000052128.1"/>
    </source>
</evidence>
<dbReference type="Gene3D" id="3.40.50.300">
    <property type="entry name" value="P-loop containing nucleotide triphosphate hydrolases"/>
    <property type="match status" value="1"/>
</dbReference>
<name>A0A6I8PC61_ORNAN</name>
<dbReference type="GO" id="GO:0005794">
    <property type="term" value="C:Golgi apparatus"/>
    <property type="evidence" value="ECO:0000318"/>
    <property type="project" value="GO_Central"/>
</dbReference>
<dbReference type="GO" id="GO:0003924">
    <property type="term" value="F:GTPase activity"/>
    <property type="evidence" value="ECO:0000318"/>
    <property type="project" value="GO_Central"/>
</dbReference>
<dbReference type="GO" id="GO:0005525">
    <property type="term" value="F:GTP binding"/>
    <property type="evidence" value="ECO:0000318"/>
    <property type="project" value="GO_Central"/>
</dbReference>
<dbReference type="Ensembl" id="ENSOANT00000057725.1">
    <property type="protein sequence ID" value="ENSOANP00000052128.1"/>
    <property type="gene ID" value="ENSOANG00000041536.1"/>
</dbReference>
<evidence type="ECO:0000313" key="3">
    <source>
        <dbReference type="Proteomes" id="UP000002279"/>
    </source>
</evidence>
<dbReference type="GO" id="GO:0005768">
    <property type="term" value="C:endosome"/>
    <property type="evidence" value="ECO:0000318"/>
    <property type="project" value="GO_Central"/>
</dbReference>